<name>A0A7L4YKE6_9ACTN</name>
<keyword evidence="1" id="KW-0472">Membrane</keyword>
<sequence>MPLLIYGLTMLGLVLLIPNVAVSVVLGFLAIPNMIWVPTMIAMGWGDDGTLPIGICLGLLLIAAIARRVSAQAPGSRRADNVEPAAPEA</sequence>
<protein>
    <submittedName>
        <fullName evidence="2">Uncharacterized protein</fullName>
    </submittedName>
</protein>
<gene>
    <name evidence="2" type="ORF">EK0264_02740</name>
</gene>
<proteinExistence type="predicted"/>
<reference evidence="2 3" key="1">
    <citation type="journal article" date="2018" name="Int. J. Syst. Evol. Microbiol.">
        <title>Epidermidibacterium keratini gen. nov., sp. nov., a member of the family Sporichthyaceae, isolated from keratin epidermis.</title>
        <authorList>
            <person name="Lee D.G."/>
            <person name="Trujillo M.E."/>
            <person name="Kang S."/>
            <person name="Nam J.J."/>
            <person name="Kim Y.J."/>
        </authorList>
    </citation>
    <scope>NUCLEOTIDE SEQUENCE [LARGE SCALE GENOMIC DNA]</scope>
    <source>
        <strain evidence="2 3">EPI-7</strain>
    </source>
</reference>
<accession>A0A7L4YKE6</accession>
<dbReference type="AlphaFoldDB" id="A0A7L4YKE6"/>
<evidence type="ECO:0000313" key="3">
    <source>
        <dbReference type="Proteomes" id="UP000463857"/>
    </source>
</evidence>
<dbReference type="RefSeq" id="WP_159542664.1">
    <property type="nucleotide sequence ID" value="NZ_CP047156.1"/>
</dbReference>
<evidence type="ECO:0000313" key="2">
    <source>
        <dbReference type="EMBL" id="QHB99313.1"/>
    </source>
</evidence>
<dbReference type="InParanoid" id="A0A7L4YKE6"/>
<keyword evidence="1" id="KW-1133">Transmembrane helix</keyword>
<keyword evidence="1" id="KW-0812">Transmembrane</keyword>
<dbReference type="EMBL" id="CP047156">
    <property type="protein sequence ID" value="QHB99313.1"/>
    <property type="molecule type" value="Genomic_DNA"/>
</dbReference>
<organism evidence="2 3">
    <name type="scientific">Epidermidibacterium keratini</name>
    <dbReference type="NCBI Taxonomy" id="1891644"/>
    <lineage>
        <taxon>Bacteria</taxon>
        <taxon>Bacillati</taxon>
        <taxon>Actinomycetota</taxon>
        <taxon>Actinomycetes</taxon>
        <taxon>Sporichthyales</taxon>
        <taxon>Sporichthyaceae</taxon>
        <taxon>Epidermidibacterium</taxon>
    </lineage>
</organism>
<dbReference type="KEGG" id="eke:EK0264_02740"/>
<dbReference type="Proteomes" id="UP000463857">
    <property type="component" value="Chromosome"/>
</dbReference>
<evidence type="ECO:0000256" key="1">
    <source>
        <dbReference type="SAM" id="Phobius"/>
    </source>
</evidence>
<feature type="transmembrane region" description="Helical" evidence="1">
    <location>
        <begin position="51"/>
        <end position="69"/>
    </location>
</feature>
<feature type="transmembrane region" description="Helical" evidence="1">
    <location>
        <begin position="7"/>
        <end position="31"/>
    </location>
</feature>
<keyword evidence="3" id="KW-1185">Reference proteome</keyword>